<evidence type="ECO:0000313" key="3">
    <source>
        <dbReference type="Proteomes" id="UP000002941"/>
    </source>
</evidence>
<dbReference type="Proteomes" id="UP000002941">
    <property type="component" value="Unassembled WGS sequence"/>
</dbReference>
<gene>
    <name evidence="2" type="ORF">HMPREF1318_2274</name>
</gene>
<dbReference type="EMBL" id="AKFT01000162">
    <property type="protein sequence ID" value="EJF41170.1"/>
    <property type="molecule type" value="Genomic_DNA"/>
</dbReference>
<feature type="compositionally biased region" description="Polar residues" evidence="1">
    <location>
        <begin position="17"/>
        <end position="26"/>
    </location>
</feature>
<accession>J1H6H1</accession>
<dbReference type="AlphaFoldDB" id="J1H6H1"/>
<comment type="caution">
    <text evidence="2">The sequence shown here is derived from an EMBL/GenBank/DDBJ whole genome shotgun (WGS) entry which is preliminary data.</text>
</comment>
<name>J1H6H1_9ACTO</name>
<dbReference type="PATRIC" id="fig|1125718.3.peg.1982"/>
<evidence type="ECO:0000313" key="2">
    <source>
        <dbReference type="EMBL" id="EJF41170.1"/>
    </source>
</evidence>
<organism evidence="2 3">
    <name type="scientific">Actinomyces massiliensis F0489</name>
    <dbReference type="NCBI Taxonomy" id="1125718"/>
    <lineage>
        <taxon>Bacteria</taxon>
        <taxon>Bacillati</taxon>
        <taxon>Actinomycetota</taxon>
        <taxon>Actinomycetes</taxon>
        <taxon>Actinomycetales</taxon>
        <taxon>Actinomycetaceae</taxon>
        <taxon>Actinomyces</taxon>
    </lineage>
</organism>
<sequence>MPGAVHRGGIERPGSAGSPQSTSTSPCHYAGRADSTPPRRRP</sequence>
<proteinExistence type="predicted"/>
<protein>
    <submittedName>
        <fullName evidence="2">Uncharacterized protein</fullName>
    </submittedName>
</protein>
<evidence type="ECO:0000256" key="1">
    <source>
        <dbReference type="SAM" id="MobiDB-lite"/>
    </source>
</evidence>
<feature type="region of interest" description="Disordered" evidence="1">
    <location>
        <begin position="1"/>
        <end position="42"/>
    </location>
</feature>
<keyword evidence="3" id="KW-1185">Reference proteome</keyword>
<reference evidence="2 3" key="1">
    <citation type="submission" date="2012-05" db="EMBL/GenBank/DDBJ databases">
        <authorList>
            <person name="Harkins D.M."/>
            <person name="Madupu R."/>
            <person name="Durkin A.S."/>
            <person name="Torralba M."/>
            <person name="Methe B."/>
            <person name="Sutton G.G."/>
            <person name="Nelson K.E."/>
        </authorList>
    </citation>
    <scope>NUCLEOTIDE SEQUENCE [LARGE SCALE GENOMIC DNA]</scope>
    <source>
        <strain evidence="2 3">F0489</strain>
    </source>
</reference>